<evidence type="ECO:0000256" key="4">
    <source>
        <dbReference type="ARBA" id="ARBA00022692"/>
    </source>
</evidence>
<name>A0ABQ4DVS3_9ACTN</name>
<evidence type="ECO:0000256" key="6">
    <source>
        <dbReference type="ARBA" id="ARBA00023136"/>
    </source>
</evidence>
<organism evidence="9 10">
    <name type="scientific">Plantactinospora endophytica</name>
    <dbReference type="NCBI Taxonomy" id="673535"/>
    <lineage>
        <taxon>Bacteria</taxon>
        <taxon>Bacillati</taxon>
        <taxon>Actinomycetota</taxon>
        <taxon>Actinomycetes</taxon>
        <taxon>Micromonosporales</taxon>
        <taxon>Micromonosporaceae</taxon>
        <taxon>Plantactinospora</taxon>
    </lineage>
</organism>
<feature type="domain" description="ABC transmembrane type-1" evidence="8">
    <location>
        <begin position="84"/>
        <end position="275"/>
    </location>
</feature>
<dbReference type="Gene3D" id="1.10.3720.10">
    <property type="entry name" value="MetI-like"/>
    <property type="match status" value="1"/>
</dbReference>
<comment type="subcellular location">
    <subcellularLocation>
        <location evidence="1 7">Cell membrane</location>
        <topology evidence="1 7">Multi-pass membrane protein</topology>
    </subcellularLocation>
</comment>
<dbReference type="InterPro" id="IPR000515">
    <property type="entry name" value="MetI-like"/>
</dbReference>
<evidence type="ECO:0000313" key="10">
    <source>
        <dbReference type="Proteomes" id="UP000646749"/>
    </source>
</evidence>
<dbReference type="SUPFAM" id="SSF161098">
    <property type="entry name" value="MetI-like"/>
    <property type="match status" value="1"/>
</dbReference>
<evidence type="ECO:0000313" key="9">
    <source>
        <dbReference type="EMBL" id="GIG86539.1"/>
    </source>
</evidence>
<dbReference type="CDD" id="cd06261">
    <property type="entry name" value="TM_PBP2"/>
    <property type="match status" value="1"/>
</dbReference>
<gene>
    <name evidence="9" type="ORF">Pen02_14750</name>
</gene>
<dbReference type="PANTHER" id="PTHR43744">
    <property type="entry name" value="ABC TRANSPORTER PERMEASE PROTEIN MG189-RELATED-RELATED"/>
    <property type="match status" value="1"/>
</dbReference>
<dbReference type="Pfam" id="PF00528">
    <property type="entry name" value="BPD_transp_1"/>
    <property type="match status" value="1"/>
</dbReference>
<reference evidence="9 10" key="1">
    <citation type="submission" date="2021-01" db="EMBL/GenBank/DDBJ databases">
        <title>Whole genome shotgun sequence of Plantactinospora endophytica NBRC 110450.</title>
        <authorList>
            <person name="Komaki H."/>
            <person name="Tamura T."/>
        </authorList>
    </citation>
    <scope>NUCLEOTIDE SEQUENCE [LARGE SCALE GENOMIC DNA]</scope>
    <source>
        <strain evidence="9 10">NBRC 110450</strain>
    </source>
</reference>
<dbReference type="RefSeq" id="WP_203865144.1">
    <property type="nucleotide sequence ID" value="NZ_BONW01000004.1"/>
</dbReference>
<proteinExistence type="inferred from homology"/>
<comment type="similarity">
    <text evidence="7">Belongs to the binding-protein-dependent transport system permease family.</text>
</comment>
<keyword evidence="4 7" id="KW-0812">Transmembrane</keyword>
<feature type="transmembrane region" description="Helical" evidence="7">
    <location>
        <begin position="255"/>
        <end position="275"/>
    </location>
</feature>
<evidence type="ECO:0000256" key="7">
    <source>
        <dbReference type="RuleBase" id="RU363032"/>
    </source>
</evidence>
<evidence type="ECO:0000256" key="3">
    <source>
        <dbReference type="ARBA" id="ARBA00022475"/>
    </source>
</evidence>
<dbReference type="EMBL" id="BONW01000004">
    <property type="protein sequence ID" value="GIG86539.1"/>
    <property type="molecule type" value="Genomic_DNA"/>
</dbReference>
<dbReference type="Proteomes" id="UP000646749">
    <property type="component" value="Unassembled WGS sequence"/>
</dbReference>
<keyword evidence="2 7" id="KW-0813">Transport</keyword>
<evidence type="ECO:0000259" key="8">
    <source>
        <dbReference type="PROSITE" id="PS50928"/>
    </source>
</evidence>
<evidence type="ECO:0000256" key="1">
    <source>
        <dbReference type="ARBA" id="ARBA00004651"/>
    </source>
</evidence>
<accession>A0ABQ4DVS3</accession>
<feature type="transmembrane region" description="Helical" evidence="7">
    <location>
        <begin position="121"/>
        <end position="141"/>
    </location>
</feature>
<keyword evidence="5 7" id="KW-1133">Transmembrane helix</keyword>
<sequence>MTVAANGVLPRPSRRRPPVTWGNPLTYGLALAVAAVSIAPVVYVIVGGFRTTPQIVADPAGLPDPWVFDNYARVLTQSDFWGQAFNSAVIALGTTLGVVVLGVCAAFVLARYTFRGREALYTFFTLGLLFPAGAAILPLYLMLRDLNLINSYYAVMLPQIAFALPLTIVILRPFLAAIPRELEDAAAIDGTGRLGFLWLIVLPLSRPALVTVGILAFVASWNAFLLPLLVLGDVSLHTLPLGVQNFSSQYTSDTAGILAFTSLAMLPALLFFTFAEKQIVGGLQGAVKG</sequence>
<dbReference type="PANTHER" id="PTHR43744:SF12">
    <property type="entry name" value="ABC TRANSPORTER PERMEASE PROTEIN MG189-RELATED"/>
    <property type="match status" value="1"/>
</dbReference>
<dbReference type="PROSITE" id="PS50928">
    <property type="entry name" value="ABC_TM1"/>
    <property type="match status" value="1"/>
</dbReference>
<evidence type="ECO:0000256" key="5">
    <source>
        <dbReference type="ARBA" id="ARBA00022989"/>
    </source>
</evidence>
<keyword evidence="6 7" id="KW-0472">Membrane</keyword>
<feature type="transmembrane region" description="Helical" evidence="7">
    <location>
        <begin position="88"/>
        <end position="109"/>
    </location>
</feature>
<comment type="caution">
    <text evidence="9">The sequence shown here is derived from an EMBL/GenBank/DDBJ whole genome shotgun (WGS) entry which is preliminary data.</text>
</comment>
<feature type="transmembrane region" description="Helical" evidence="7">
    <location>
        <begin position="24"/>
        <end position="46"/>
    </location>
</feature>
<protein>
    <submittedName>
        <fullName evidence="9">Sugar ABC transporter permease</fullName>
    </submittedName>
</protein>
<feature type="transmembrane region" description="Helical" evidence="7">
    <location>
        <begin position="153"/>
        <end position="175"/>
    </location>
</feature>
<evidence type="ECO:0000256" key="2">
    <source>
        <dbReference type="ARBA" id="ARBA00022448"/>
    </source>
</evidence>
<dbReference type="InterPro" id="IPR035906">
    <property type="entry name" value="MetI-like_sf"/>
</dbReference>
<keyword evidence="10" id="KW-1185">Reference proteome</keyword>
<keyword evidence="3" id="KW-1003">Cell membrane</keyword>